<dbReference type="EMBL" id="CP163443">
    <property type="protein sequence ID" value="XDQ54949.1"/>
    <property type="molecule type" value="Genomic_DNA"/>
</dbReference>
<organism evidence="1">
    <name type="scientific">Streptomyces sp. R41</name>
    <dbReference type="NCBI Taxonomy" id="3238632"/>
    <lineage>
        <taxon>Bacteria</taxon>
        <taxon>Bacillati</taxon>
        <taxon>Actinomycetota</taxon>
        <taxon>Actinomycetes</taxon>
        <taxon>Kitasatosporales</taxon>
        <taxon>Streptomycetaceae</taxon>
        <taxon>Streptomyces</taxon>
    </lineage>
</organism>
<dbReference type="Pfam" id="PF21790">
    <property type="entry name" value="OGG"/>
    <property type="match status" value="1"/>
</dbReference>
<reference evidence="1" key="1">
    <citation type="submission" date="2024-07" db="EMBL/GenBank/DDBJ databases">
        <authorList>
            <person name="Yu S.T."/>
        </authorList>
    </citation>
    <scope>NUCLEOTIDE SEQUENCE</scope>
    <source>
        <strain evidence="1">R41</strain>
    </source>
</reference>
<protein>
    <submittedName>
        <fullName evidence="1">Uncharacterized protein</fullName>
    </submittedName>
</protein>
<accession>A0AB39RPX2</accession>
<name>A0AB39RPX2_9ACTN</name>
<evidence type="ECO:0000313" key="1">
    <source>
        <dbReference type="EMBL" id="XDQ54949.1"/>
    </source>
</evidence>
<proteinExistence type="predicted"/>
<gene>
    <name evidence="1" type="ORF">AB5J53_26445</name>
</gene>
<dbReference type="RefSeq" id="WP_369248143.1">
    <property type="nucleotide sequence ID" value="NZ_CP163443.1"/>
</dbReference>
<dbReference type="InterPro" id="IPR048868">
    <property type="entry name" value="OGG-like_put"/>
</dbReference>
<sequence>MIVLPHDLDLPDHDTVLGQAIPFDRARWIPALPDATWWPAELDSCPLVGKWPRVDRRTVLSIAHKADTVEGRRHLLVAVLVWGTGTKARSVGRSAQIFRHSSDTDIDARLDAALAALRERGATEAYWAFNNDQHIPYLGAAFFTKVLYFAGGESPARPYRPVILDSVVSRALKDQGAVDTSWPENGWTTDQYRQYLEGVQDYAQKRGVLPEQVEAALFSHGKQQP</sequence>
<dbReference type="AlphaFoldDB" id="A0AB39RPX2"/>